<dbReference type="CDD" id="cd02799">
    <property type="entry name" value="tRNA_bind_EMAP-II_like"/>
    <property type="match status" value="1"/>
</dbReference>
<accession>A0A835LQI3</accession>
<dbReference type="Pfam" id="PF12572">
    <property type="entry name" value="DUF3752"/>
    <property type="match status" value="1"/>
</dbReference>
<dbReference type="InterPro" id="IPR002547">
    <property type="entry name" value="tRNA-bd_dom"/>
</dbReference>
<feature type="compositionally biased region" description="Basic and acidic residues" evidence="7">
    <location>
        <begin position="492"/>
        <end position="522"/>
    </location>
</feature>
<dbReference type="PROSITE" id="PS50886">
    <property type="entry name" value="TRBD"/>
    <property type="match status" value="1"/>
</dbReference>
<evidence type="ECO:0000256" key="6">
    <source>
        <dbReference type="PROSITE-ProRule" id="PRU00209"/>
    </source>
</evidence>
<dbReference type="GO" id="GO:0005737">
    <property type="term" value="C:cytoplasm"/>
    <property type="evidence" value="ECO:0007669"/>
    <property type="project" value="UniProtKB-SubCell"/>
</dbReference>
<name>A0A835LQI3_9MAGN</name>
<dbReference type="InterPro" id="IPR022226">
    <property type="entry name" value="DUF3752"/>
</dbReference>
<dbReference type="Proteomes" id="UP000631114">
    <property type="component" value="Unassembled WGS sequence"/>
</dbReference>
<evidence type="ECO:0000313" key="10">
    <source>
        <dbReference type="Proteomes" id="UP000631114"/>
    </source>
</evidence>
<keyword evidence="2" id="KW-0963">Cytoplasm</keyword>
<feature type="compositionally biased region" description="Basic and acidic residues" evidence="7">
    <location>
        <begin position="62"/>
        <end position="79"/>
    </location>
</feature>
<comment type="subcellular location">
    <subcellularLocation>
        <location evidence="1">Cytoplasm</location>
    </subcellularLocation>
</comment>
<keyword evidence="10" id="KW-1185">Reference proteome</keyword>
<proteinExistence type="predicted"/>
<evidence type="ECO:0000256" key="4">
    <source>
        <dbReference type="ARBA" id="ARBA00022884"/>
    </source>
</evidence>
<dbReference type="SUPFAM" id="SSF52954">
    <property type="entry name" value="Class II aaRS ABD-related"/>
    <property type="match status" value="1"/>
</dbReference>
<evidence type="ECO:0000256" key="5">
    <source>
        <dbReference type="ARBA" id="ARBA00022917"/>
    </source>
</evidence>
<protein>
    <recommendedName>
        <fullName evidence="8">tRNA-binding domain-containing protein</fullName>
    </recommendedName>
</protein>
<dbReference type="FunFam" id="2.40.50.140:FF:000047">
    <property type="entry name" value="tyrosine--tRNA ligase, cytoplasmic isoform X2"/>
    <property type="match status" value="1"/>
</dbReference>
<evidence type="ECO:0000256" key="2">
    <source>
        <dbReference type="ARBA" id="ARBA00022490"/>
    </source>
</evidence>
<dbReference type="PANTHER" id="PTHR11586">
    <property type="entry name" value="TRNA-AMINOACYLATION COFACTOR ARC1 FAMILY MEMBER"/>
    <property type="match status" value="1"/>
</dbReference>
<evidence type="ECO:0000256" key="3">
    <source>
        <dbReference type="ARBA" id="ARBA00022555"/>
    </source>
</evidence>
<dbReference type="GO" id="GO:0006412">
    <property type="term" value="P:translation"/>
    <property type="evidence" value="ECO:0007669"/>
    <property type="project" value="UniProtKB-KW"/>
</dbReference>
<dbReference type="SUPFAM" id="SSF50249">
    <property type="entry name" value="Nucleic acid-binding proteins"/>
    <property type="match status" value="1"/>
</dbReference>
<reference evidence="9 10" key="1">
    <citation type="submission" date="2020-10" db="EMBL/GenBank/DDBJ databases">
        <title>The Coptis chinensis genome and diversification of protoberbering-type alkaloids.</title>
        <authorList>
            <person name="Wang B."/>
            <person name="Shu S."/>
            <person name="Song C."/>
            <person name="Liu Y."/>
        </authorList>
    </citation>
    <scope>NUCLEOTIDE SEQUENCE [LARGE SCALE GENOMIC DNA]</scope>
    <source>
        <strain evidence="9">HL-2020</strain>
        <tissue evidence="9">Leaf</tissue>
    </source>
</reference>
<evidence type="ECO:0000313" key="9">
    <source>
        <dbReference type="EMBL" id="KAF9601162.1"/>
    </source>
</evidence>
<evidence type="ECO:0000259" key="8">
    <source>
        <dbReference type="PROSITE" id="PS50886"/>
    </source>
</evidence>
<dbReference type="Gene3D" id="3.40.50.800">
    <property type="entry name" value="Anticodon-binding domain"/>
    <property type="match status" value="1"/>
</dbReference>
<dbReference type="GO" id="GO:0000049">
    <property type="term" value="F:tRNA binding"/>
    <property type="evidence" value="ECO:0007669"/>
    <property type="project" value="UniProtKB-UniRule"/>
</dbReference>
<dbReference type="OrthoDB" id="1350766at2759"/>
<keyword evidence="4 6" id="KW-0694">RNA-binding</keyword>
<feature type="compositionally biased region" description="Basic and acidic residues" evidence="7">
    <location>
        <begin position="474"/>
        <end position="484"/>
    </location>
</feature>
<dbReference type="EMBL" id="JADFTS010000006">
    <property type="protein sequence ID" value="KAF9601162.1"/>
    <property type="molecule type" value="Genomic_DNA"/>
</dbReference>
<comment type="caution">
    <text evidence="9">The sequence shown here is derived from an EMBL/GenBank/DDBJ whole genome shotgun (WGS) entry which is preliminary data.</text>
</comment>
<dbReference type="PANTHER" id="PTHR11586:SF33">
    <property type="entry name" value="AMINOACYL TRNA SYNTHASE COMPLEX-INTERACTING MULTIFUNCTIONAL PROTEIN 1"/>
    <property type="match status" value="1"/>
</dbReference>
<keyword evidence="3 6" id="KW-0820">tRNA-binding</keyword>
<dbReference type="InterPro" id="IPR051270">
    <property type="entry name" value="Tyrosine-tRNA_ligase_regulator"/>
</dbReference>
<evidence type="ECO:0000256" key="7">
    <source>
        <dbReference type="SAM" id="MobiDB-lite"/>
    </source>
</evidence>
<dbReference type="Pfam" id="PF01588">
    <property type="entry name" value="tRNA_bind"/>
    <property type="match status" value="1"/>
</dbReference>
<evidence type="ECO:0000256" key="1">
    <source>
        <dbReference type="ARBA" id="ARBA00004496"/>
    </source>
</evidence>
<feature type="compositionally biased region" description="Acidic residues" evidence="7">
    <location>
        <begin position="47"/>
        <end position="61"/>
    </location>
</feature>
<dbReference type="InterPro" id="IPR036621">
    <property type="entry name" value="Anticodon-bd_dom_sf"/>
</dbReference>
<keyword evidence="5" id="KW-0648">Protein biosynthesis</keyword>
<dbReference type="AlphaFoldDB" id="A0A835LQI3"/>
<feature type="domain" description="TRNA-binding" evidence="8">
    <location>
        <begin position="185"/>
        <end position="288"/>
    </location>
</feature>
<feature type="region of interest" description="Disordered" evidence="7">
    <location>
        <begin position="470"/>
        <end position="522"/>
    </location>
</feature>
<gene>
    <name evidence="9" type="ORF">IFM89_017110</name>
</gene>
<dbReference type="Gene3D" id="2.40.50.140">
    <property type="entry name" value="Nucleic acid-binding proteins"/>
    <property type="match status" value="1"/>
</dbReference>
<dbReference type="InterPro" id="IPR012340">
    <property type="entry name" value="NA-bd_OB-fold"/>
</dbReference>
<sequence>MMSTFNEDDEWVRNVRLDACPDEESNCFDTETDICVEPVIVNLENIDTSDGESEGEDEPFEEGDKNEREEVGGCDKEDMNSFNQPGARENGEGTDCEDENAIMFSMRFKTSDEAYDFYNEYAKFVGFSVRRGIHRFNKDVEHKRRFLCSCEGPSINLNHLGKCARTADLSEEEKIHSTSAAPEVSITTLDIRVGIITDVKKHPDVDSLYVQEIDVAEETPRTVVSSLVKYIPLEEMQNRKVCVLCNLKPVKMRGIQSHAMVLATSNDDHTKVELVDPPYSVPVGERVKFPGFQGEPINGYVNLNVFEKLQADLHTDMELVACYKDAPFTTSTGVCKIGVMVMVHGDDKSLVLPPKVASIQVIVVLVPYEDADMQVIFDVCSATVETLSNAGVRAEKDIEEDSPSWKYSQWEMKGRGDTSVWRDTPEDKTQKAKMNYLEAYNEAAALASNEEKKRTSSDADLVDKYNITKSSKSLVEKHQEESANRRKRKSKQEKTKEKDLKEQKEEEWVGKHPWKPWDREKDLTAGRQNVNLDSENMVKGLSSRFSGWNVQRNFL</sequence>
<organism evidence="9 10">
    <name type="scientific">Coptis chinensis</name>
    <dbReference type="NCBI Taxonomy" id="261450"/>
    <lineage>
        <taxon>Eukaryota</taxon>
        <taxon>Viridiplantae</taxon>
        <taxon>Streptophyta</taxon>
        <taxon>Embryophyta</taxon>
        <taxon>Tracheophyta</taxon>
        <taxon>Spermatophyta</taxon>
        <taxon>Magnoliopsida</taxon>
        <taxon>Ranunculales</taxon>
        <taxon>Ranunculaceae</taxon>
        <taxon>Coptidoideae</taxon>
        <taxon>Coptis</taxon>
    </lineage>
</organism>
<feature type="region of interest" description="Disordered" evidence="7">
    <location>
        <begin position="45"/>
        <end position="95"/>
    </location>
</feature>